<gene>
    <name evidence="1" type="ORF">CNMCM7691_004464</name>
</gene>
<reference evidence="1" key="1">
    <citation type="submission" date="2020-06" db="EMBL/GenBank/DDBJ databases">
        <title>Draft genome sequences of strains closely related to Aspergillus parafelis and Aspergillus hiratsukae.</title>
        <authorList>
            <person name="Dos Santos R.A.C."/>
            <person name="Rivero-Menendez O."/>
            <person name="Steenwyk J.L."/>
            <person name="Mead M.E."/>
            <person name="Goldman G.H."/>
            <person name="Alastruey-Izquierdo A."/>
            <person name="Rokas A."/>
        </authorList>
    </citation>
    <scope>NUCLEOTIDE SEQUENCE</scope>
    <source>
        <strain evidence="1">CNM-CM7691</strain>
    </source>
</reference>
<keyword evidence="2" id="KW-1185">Reference proteome</keyword>
<dbReference type="AlphaFoldDB" id="A0A8H6VD98"/>
<accession>A0A8H6VD98</accession>
<dbReference type="InterPro" id="IPR029058">
    <property type="entry name" value="AB_hydrolase_fold"/>
</dbReference>
<evidence type="ECO:0000313" key="2">
    <source>
        <dbReference type="Proteomes" id="UP000641853"/>
    </source>
</evidence>
<dbReference type="EMBL" id="JACBAG010001683">
    <property type="protein sequence ID" value="KAF7183974.1"/>
    <property type="molecule type" value="Genomic_DNA"/>
</dbReference>
<evidence type="ECO:0008006" key="3">
    <source>
        <dbReference type="Google" id="ProtNLM"/>
    </source>
</evidence>
<protein>
    <recommendedName>
        <fullName evidence="3">AB hydrolase-1 domain-containing protein</fullName>
    </recommendedName>
</protein>
<evidence type="ECO:0000313" key="1">
    <source>
        <dbReference type="EMBL" id="KAF7183974.1"/>
    </source>
</evidence>
<dbReference type="SUPFAM" id="SSF53474">
    <property type="entry name" value="alpha/beta-Hydrolases"/>
    <property type="match status" value="1"/>
</dbReference>
<sequence>MPGMSRTVAPRACYRDVTPQLLAGQIIGLMDELSIPVATFYGCSSGGAAVLALVANHPARVRSGIVHEVPFTVPPHMAAFTSLSDAEIVDACRNIFSTGMNEDQAAFRQLGSEYHARLDRNYITWVRNYFRVWPNLSEEGLTKRPIIWTIGALTPAGAFFENVKIACRCGIDIGLLPCMHFPQVSIPEKLALHIQEAAMKY</sequence>
<dbReference type="Gene3D" id="3.40.50.1820">
    <property type="entry name" value="alpha/beta hydrolase"/>
    <property type="match status" value="1"/>
</dbReference>
<name>A0A8H6VD98_9EURO</name>
<dbReference type="Proteomes" id="UP000641853">
    <property type="component" value="Unassembled WGS sequence"/>
</dbReference>
<comment type="caution">
    <text evidence="1">The sequence shown here is derived from an EMBL/GenBank/DDBJ whole genome shotgun (WGS) entry which is preliminary data.</text>
</comment>
<proteinExistence type="predicted"/>
<organism evidence="1 2">
    <name type="scientific">Aspergillus felis</name>
    <dbReference type="NCBI Taxonomy" id="1287682"/>
    <lineage>
        <taxon>Eukaryota</taxon>
        <taxon>Fungi</taxon>
        <taxon>Dikarya</taxon>
        <taxon>Ascomycota</taxon>
        <taxon>Pezizomycotina</taxon>
        <taxon>Eurotiomycetes</taxon>
        <taxon>Eurotiomycetidae</taxon>
        <taxon>Eurotiales</taxon>
        <taxon>Aspergillaceae</taxon>
        <taxon>Aspergillus</taxon>
        <taxon>Aspergillus subgen. Fumigati</taxon>
    </lineage>
</organism>